<dbReference type="EMBL" id="VOQR01000001">
    <property type="protein sequence ID" value="TXC71109.1"/>
    <property type="molecule type" value="Genomic_DNA"/>
</dbReference>
<evidence type="ECO:0000256" key="1">
    <source>
        <dbReference type="SAM" id="MobiDB-lite"/>
    </source>
</evidence>
<feature type="region of interest" description="Disordered" evidence="1">
    <location>
        <begin position="19"/>
        <end position="93"/>
    </location>
</feature>
<sequence>MKFTQLLAAGLAFATLSIGATAPAEAQRHDRGYSRDHRGNHYGNDRRDDRRFRHDRHDRRDDRRYRGRDDRRNGYSQRCRFETRGGQRIQRCR</sequence>
<feature type="compositionally biased region" description="Basic and acidic residues" evidence="1">
    <location>
        <begin position="58"/>
        <end position="85"/>
    </location>
</feature>
<keyword evidence="2" id="KW-0732">Signal</keyword>
<feature type="compositionally biased region" description="Basic and acidic residues" evidence="1">
    <location>
        <begin position="26"/>
        <end position="52"/>
    </location>
</feature>
<dbReference type="Proteomes" id="UP000321250">
    <property type="component" value="Unassembled WGS sequence"/>
</dbReference>
<keyword evidence="4" id="KW-1185">Reference proteome</keyword>
<proteinExistence type="predicted"/>
<name>A0A5C6UEI6_9SPHN</name>
<organism evidence="3 4">
    <name type="scientific">Sphingomonas ginsenosidivorax</name>
    <dbReference type="NCBI Taxonomy" id="862135"/>
    <lineage>
        <taxon>Bacteria</taxon>
        <taxon>Pseudomonadati</taxon>
        <taxon>Pseudomonadota</taxon>
        <taxon>Alphaproteobacteria</taxon>
        <taxon>Sphingomonadales</taxon>
        <taxon>Sphingomonadaceae</taxon>
        <taxon>Sphingomonas</taxon>
    </lineage>
</organism>
<evidence type="ECO:0000256" key="2">
    <source>
        <dbReference type="SAM" id="SignalP"/>
    </source>
</evidence>
<feature type="signal peptide" evidence="2">
    <location>
        <begin position="1"/>
        <end position="26"/>
    </location>
</feature>
<gene>
    <name evidence="3" type="ORF">FSB78_09200</name>
</gene>
<reference evidence="3 4" key="1">
    <citation type="journal article" date="2013" name="Antonie Van Leeuwenhoek">
        <title>Sphingomonas ginsenosidivorax sp. nov., with the ability to transform ginsenosides.</title>
        <authorList>
            <person name="Jin X.F."/>
            <person name="Kim J.K."/>
            <person name="Liu Q.M."/>
            <person name="Kang M.S."/>
            <person name="He D."/>
            <person name="Jin F.X."/>
            <person name="Kim S.C."/>
            <person name="Im W.T."/>
        </authorList>
    </citation>
    <scope>NUCLEOTIDE SEQUENCE [LARGE SCALE GENOMIC DNA]</scope>
    <source>
        <strain evidence="3 4">KHI67</strain>
    </source>
</reference>
<evidence type="ECO:0000313" key="4">
    <source>
        <dbReference type="Proteomes" id="UP000321250"/>
    </source>
</evidence>
<accession>A0A5C6UEI6</accession>
<dbReference type="AlphaFoldDB" id="A0A5C6UEI6"/>
<feature type="chain" id="PRO_5022831632" evidence="2">
    <location>
        <begin position="27"/>
        <end position="93"/>
    </location>
</feature>
<dbReference type="RefSeq" id="WP_147082073.1">
    <property type="nucleotide sequence ID" value="NZ_VOQR01000001.1"/>
</dbReference>
<protein>
    <submittedName>
        <fullName evidence="3">Uncharacterized protein</fullName>
    </submittedName>
</protein>
<evidence type="ECO:0000313" key="3">
    <source>
        <dbReference type="EMBL" id="TXC71109.1"/>
    </source>
</evidence>
<comment type="caution">
    <text evidence="3">The sequence shown here is derived from an EMBL/GenBank/DDBJ whole genome shotgun (WGS) entry which is preliminary data.</text>
</comment>